<dbReference type="Pfam" id="PF00702">
    <property type="entry name" value="Hydrolase"/>
    <property type="match status" value="1"/>
</dbReference>
<dbReference type="PANTHER" id="PTHR19288">
    <property type="entry name" value="4-NITROPHENYLPHOSPHATASE-RELATED"/>
    <property type="match status" value="1"/>
</dbReference>
<gene>
    <name evidence="1" type="ORF">H9724_08500</name>
</gene>
<reference evidence="1" key="2">
    <citation type="submission" date="2021-04" db="EMBL/GenBank/DDBJ databases">
        <authorList>
            <person name="Gilroy R."/>
        </authorList>
    </citation>
    <scope>NUCLEOTIDE SEQUENCE</scope>
    <source>
        <strain evidence="1">CHK188-11489</strain>
    </source>
</reference>
<dbReference type="InterPro" id="IPR010021">
    <property type="entry name" value="PGPP1/Gep4"/>
</dbReference>
<dbReference type="GO" id="GO:0005737">
    <property type="term" value="C:cytoplasm"/>
    <property type="evidence" value="ECO:0007669"/>
    <property type="project" value="TreeGrafter"/>
</dbReference>
<dbReference type="Proteomes" id="UP000824105">
    <property type="component" value="Unassembled WGS sequence"/>
</dbReference>
<accession>A0A9D2FLP0</accession>
<dbReference type="InterPro" id="IPR006549">
    <property type="entry name" value="HAD-SF_hydro_IIIA"/>
</dbReference>
<proteinExistence type="predicted"/>
<dbReference type="Gene3D" id="3.40.50.1000">
    <property type="entry name" value="HAD superfamily/HAD-like"/>
    <property type="match status" value="1"/>
</dbReference>
<dbReference type="AlphaFoldDB" id="A0A9D2FLP0"/>
<dbReference type="SUPFAM" id="SSF56784">
    <property type="entry name" value="HAD-like"/>
    <property type="match status" value="1"/>
</dbReference>
<dbReference type="NCBIfam" id="TIGR01662">
    <property type="entry name" value="HAD-SF-IIIA"/>
    <property type="match status" value="1"/>
</dbReference>
<name>A0A9D2FLP0_9FIRM</name>
<dbReference type="NCBIfam" id="TIGR01668">
    <property type="entry name" value="YqeG_hyp_ppase"/>
    <property type="match status" value="1"/>
</dbReference>
<dbReference type="EMBL" id="DXBF01000066">
    <property type="protein sequence ID" value="HIZ62786.1"/>
    <property type="molecule type" value="Genomic_DNA"/>
</dbReference>
<evidence type="ECO:0000313" key="1">
    <source>
        <dbReference type="EMBL" id="HIZ62786.1"/>
    </source>
</evidence>
<dbReference type="InterPro" id="IPR006439">
    <property type="entry name" value="HAD-SF_hydro_IA"/>
</dbReference>
<protein>
    <submittedName>
        <fullName evidence="1">YqeG family HAD IIIA-type phosphatase</fullName>
    </submittedName>
</protein>
<organism evidence="1 2">
    <name type="scientific">Candidatus Gemmiger avistercoris</name>
    <dbReference type="NCBI Taxonomy" id="2838606"/>
    <lineage>
        <taxon>Bacteria</taxon>
        <taxon>Bacillati</taxon>
        <taxon>Bacillota</taxon>
        <taxon>Clostridia</taxon>
        <taxon>Eubacteriales</taxon>
        <taxon>Gemmiger</taxon>
    </lineage>
</organism>
<dbReference type="GO" id="GO:0008962">
    <property type="term" value="F:phosphatidylglycerophosphatase activity"/>
    <property type="evidence" value="ECO:0007669"/>
    <property type="project" value="InterPro"/>
</dbReference>
<dbReference type="NCBIfam" id="TIGR01549">
    <property type="entry name" value="HAD-SF-IA-v1"/>
    <property type="match status" value="1"/>
</dbReference>
<dbReference type="InterPro" id="IPR023214">
    <property type="entry name" value="HAD_sf"/>
</dbReference>
<comment type="caution">
    <text evidence="1">The sequence shown here is derived from an EMBL/GenBank/DDBJ whole genome shotgun (WGS) entry which is preliminary data.</text>
</comment>
<sequence length="183" mass="21051">MLLRLFFPYEYVDSVFALDYEKLYQLGYRGLLLDIDNTLVLHGADSNAAVDELFRRIHRAGLKTLLLSNNSEERILRFLAHIDSPYLAEADKPSPAGYLRALEMLQIPKEQAIVIGDQIFTDIYGANRCGIPSILVRFLRREGERKIGKRRWVEKFLLLCYRLDRASCHRLGCIIKEGDAPHA</sequence>
<dbReference type="InterPro" id="IPR036412">
    <property type="entry name" value="HAD-like_sf"/>
</dbReference>
<reference evidence="1" key="1">
    <citation type="journal article" date="2021" name="PeerJ">
        <title>Extensive microbial diversity within the chicken gut microbiome revealed by metagenomics and culture.</title>
        <authorList>
            <person name="Gilroy R."/>
            <person name="Ravi A."/>
            <person name="Getino M."/>
            <person name="Pursley I."/>
            <person name="Horton D.L."/>
            <person name="Alikhan N.F."/>
            <person name="Baker D."/>
            <person name="Gharbi K."/>
            <person name="Hall N."/>
            <person name="Watson M."/>
            <person name="Adriaenssens E.M."/>
            <person name="Foster-Nyarko E."/>
            <person name="Jarju S."/>
            <person name="Secka A."/>
            <person name="Antonio M."/>
            <person name="Oren A."/>
            <person name="Chaudhuri R.R."/>
            <person name="La Ragione R."/>
            <person name="Hildebrand F."/>
            <person name="Pallen M.J."/>
        </authorList>
    </citation>
    <scope>NUCLEOTIDE SEQUENCE</scope>
    <source>
        <strain evidence="1">CHK188-11489</strain>
    </source>
</reference>
<evidence type="ECO:0000313" key="2">
    <source>
        <dbReference type="Proteomes" id="UP000824105"/>
    </source>
</evidence>
<dbReference type="PANTHER" id="PTHR19288:SF25">
    <property type="entry name" value="PHOSPHATIDYLGLYCEROPHOSPHATASE GEP4, MITOCHONDRIAL"/>
    <property type="match status" value="1"/>
</dbReference>